<dbReference type="GO" id="GO:0003677">
    <property type="term" value="F:DNA binding"/>
    <property type="evidence" value="ECO:0007669"/>
    <property type="project" value="InterPro"/>
</dbReference>
<feature type="non-terminal residue" evidence="6">
    <location>
        <position position="1"/>
    </location>
</feature>
<dbReference type="InterPro" id="IPR036875">
    <property type="entry name" value="Znf_CCHC_sf"/>
</dbReference>
<dbReference type="CDD" id="cd01644">
    <property type="entry name" value="RT_pepA17"/>
    <property type="match status" value="1"/>
</dbReference>
<keyword evidence="1" id="KW-0863">Zinc-finger</keyword>
<dbReference type="InterPro" id="IPR043502">
    <property type="entry name" value="DNA/RNA_pol_sf"/>
</dbReference>
<dbReference type="InterPro" id="IPR005312">
    <property type="entry name" value="DUF1759"/>
</dbReference>
<dbReference type="GO" id="GO:0008270">
    <property type="term" value="F:zinc ion binding"/>
    <property type="evidence" value="ECO:0007669"/>
    <property type="project" value="UniProtKB-KW"/>
</dbReference>
<proteinExistence type="predicted"/>
<dbReference type="Gene3D" id="3.30.70.270">
    <property type="match status" value="1"/>
</dbReference>
<dbReference type="InterPro" id="IPR001606">
    <property type="entry name" value="ARID_dom"/>
</dbReference>
<feature type="compositionally biased region" description="Polar residues" evidence="2">
    <location>
        <begin position="142"/>
        <end position="162"/>
    </location>
</feature>
<sequence>DAIEILSERFGNKQRIQREYLERLRSLPTVKSDRDVHGLRNIYDHVQTNIRGLRALGVSSATYSTMMVDVLLSNLPTDIVVEYHRLKRYGIGLGVPINGSEGAGTTDNGQPLDDVSPSPTDAGEELDRLLRFMRVEIESREQSSPLEQRPTTVPTVAQNQRQGAKPPSTLVLHTSGTDNTCFFCNYRTHRTGDCSSDITLDEKKKMLAQDMRCFRCTKRGHRSRDCRSQQKCTGCRGRHVTSMCNPAREALSTARETANVLTAGSTTTEQTPSVLLQTFRSWVGTGQNRAYIRGIIDGGSQKTFIKEDLARKLNLKVVGKRIMQLNTFACSDSNRCRQKFTVVRIRIRSQYKTTDHILEAVVVPFICQNIIETPVEHTFLKTIPGDIADKLMFPSTQMEAGISLLIGADQMWKLLTGETRRSSCNTGLVAIATTLGWTFQGPTNTVSVLSNNATNLMVCVLNVGGAHEEDDAALKHFWELESIGIVDEPMDKKEQEEKVFEQFKENIRQKNGRYEVALPWKETKTTLGDNYMIANTRLRSLVRRLTQDGTITQYDKAIRSYFKDGHAEEIELTASTYRHVYYMPHRAVIRANSESTRLRVVFDASSHATNTGSLNDHLEKGPTINTELLPVLLRFRMQKVAITADIQKAFLQIVISERDRDALRFLWFENTPTPNEPLPSTKEWRMTRVPFGTTASPFLLGATIQHHLQNVSGPNNDIAAILLRSFYVDDLLTGAANIKEAQRLADGALTILREAGMELQKWNTNSSELQKLFDQRADNFDHSSENKPIKSPEVTKILGLVWDKNADAFKFSADHLLEILSTNLNTKRSVLKASARIFDPLGFLSPYVIRVKILFQRIWKCGLGWDEVLTEALLQEWKSWCADLTELPQITTPRYLLGVEGESELEIHIFTDASPLAYGTCAYLRAVNRRGEVSVNLIFAKARVAPLKTLTLPRLELMGALLGARIATYLRSSLLDYTVTIRYWTDSMITLGWIKGLATEWQTFVCNRVTEIQALSDPSSWHHCPGYENPADALTRGKTVVQLGTQQVWWSGPEWLALEQRNWPVNTPLENLEDIDGERQQRTETLLTVVREQTALLTLDNFSSYTKLLRVTAWVKRFVHNCRQNNESAELPLTTQEITDAELFWIKHTQRECFDKEIQEIIQSGRIATRSKISDLQPFLDKTGIMRIQGRLHQATLTKDERHPILLLGDHPYTNLLVTAAHLRTVHGGLQATLTELRERFWLPGARRIVKKILAQCRTCRRFSAKPATAPVAPLPRDRVEEGHPFQVVGVDFAGPLFASSKGQCAKTYIALFTCATTRAIHLELVSSTTTASFLLALRRFVARRGIPTTIYSDNALTFKRTAKDLKALWEAIRSTGSQDFCSTHRINWKFIVERAAWWGGWWERMVRSVKTCMRKVLGRQSLSFEELTTVLTDIEAAINSRPLTYLHADNSEPTALTPAHLLIGRRLTTLPETEPPHPVASSRDALSRRWQYRQKLMDNFWVRWKKEYLLELRSAHLATPLNSRPPKIGDVALLHDDIAPRHLWTLVRVIDVLSGRDGNVRACTIKLPSGSVTRRPVQLLYPLEAI</sequence>
<feature type="domain" description="ARID" evidence="5">
    <location>
        <begin position="1328"/>
        <end position="1430"/>
    </location>
</feature>
<evidence type="ECO:0000313" key="6">
    <source>
        <dbReference type="EMBL" id="JAR90674.1"/>
    </source>
</evidence>
<evidence type="ECO:0000259" key="4">
    <source>
        <dbReference type="PROSITE" id="PS50994"/>
    </source>
</evidence>
<evidence type="ECO:0000256" key="1">
    <source>
        <dbReference type="PROSITE-ProRule" id="PRU00047"/>
    </source>
</evidence>
<dbReference type="InterPro" id="IPR041588">
    <property type="entry name" value="Integrase_H2C2"/>
</dbReference>
<reference evidence="6" key="1">
    <citation type="journal article" date="2018" name="PLoS Negl. Trop. Dis.">
        <title>Sialome diversity of ticks revealed by RNAseq of single tick salivary glands.</title>
        <authorList>
            <person name="Perner J."/>
            <person name="Kropackova S."/>
            <person name="Kopacek P."/>
            <person name="Ribeiro J.M."/>
        </authorList>
    </citation>
    <scope>NUCLEOTIDE SEQUENCE</scope>
    <source>
        <strain evidence="6">Siblings of single egg batch collected in Ceske Budejovice</strain>
        <tissue evidence="6">Salivary glands</tissue>
    </source>
</reference>
<name>A0A147BIW6_IXORI</name>
<feature type="domain" description="CCHC-type" evidence="3">
    <location>
        <begin position="212"/>
        <end position="228"/>
    </location>
</feature>
<dbReference type="Pfam" id="PF18701">
    <property type="entry name" value="DUF5641"/>
    <property type="match status" value="1"/>
</dbReference>
<dbReference type="SUPFAM" id="SSF53098">
    <property type="entry name" value="Ribonuclease H-like"/>
    <property type="match status" value="1"/>
</dbReference>
<dbReference type="GO" id="GO:0071897">
    <property type="term" value="P:DNA biosynthetic process"/>
    <property type="evidence" value="ECO:0007669"/>
    <property type="project" value="UniProtKB-ARBA"/>
</dbReference>
<evidence type="ECO:0000259" key="5">
    <source>
        <dbReference type="PROSITE" id="PS51011"/>
    </source>
</evidence>
<evidence type="ECO:0000256" key="2">
    <source>
        <dbReference type="SAM" id="MobiDB-lite"/>
    </source>
</evidence>
<accession>A0A147BIW6</accession>
<keyword evidence="1" id="KW-0862">Zinc</keyword>
<dbReference type="InterPro" id="IPR001584">
    <property type="entry name" value="Integrase_cat-core"/>
</dbReference>
<keyword evidence="1" id="KW-0479">Metal-binding</keyword>
<dbReference type="PANTHER" id="PTHR47331:SF5">
    <property type="entry name" value="RIBONUCLEASE H"/>
    <property type="match status" value="1"/>
</dbReference>
<dbReference type="PANTHER" id="PTHR47331">
    <property type="entry name" value="PHD-TYPE DOMAIN-CONTAINING PROTEIN"/>
    <property type="match status" value="1"/>
</dbReference>
<dbReference type="SMART" id="SM00343">
    <property type="entry name" value="ZnF_C2HC"/>
    <property type="match status" value="2"/>
</dbReference>
<evidence type="ECO:0000259" key="3">
    <source>
        <dbReference type="PROSITE" id="PS50158"/>
    </source>
</evidence>
<dbReference type="GO" id="GO:0015074">
    <property type="term" value="P:DNA integration"/>
    <property type="evidence" value="ECO:0007669"/>
    <property type="project" value="InterPro"/>
</dbReference>
<dbReference type="Gene3D" id="3.30.420.10">
    <property type="entry name" value="Ribonuclease H-like superfamily/Ribonuclease H"/>
    <property type="match status" value="1"/>
</dbReference>
<dbReference type="Pfam" id="PF03564">
    <property type="entry name" value="DUF1759"/>
    <property type="match status" value="1"/>
</dbReference>
<dbReference type="Pfam" id="PF17921">
    <property type="entry name" value="Integrase_H2C2"/>
    <property type="match status" value="1"/>
</dbReference>
<dbReference type="InterPro" id="IPR043128">
    <property type="entry name" value="Rev_trsase/Diguanyl_cyclase"/>
</dbReference>
<organism evidence="6">
    <name type="scientific">Ixodes ricinus</name>
    <name type="common">Common tick</name>
    <name type="synonym">Acarus ricinus</name>
    <dbReference type="NCBI Taxonomy" id="34613"/>
    <lineage>
        <taxon>Eukaryota</taxon>
        <taxon>Metazoa</taxon>
        <taxon>Ecdysozoa</taxon>
        <taxon>Arthropoda</taxon>
        <taxon>Chelicerata</taxon>
        <taxon>Arachnida</taxon>
        <taxon>Acari</taxon>
        <taxon>Parasitiformes</taxon>
        <taxon>Ixodida</taxon>
        <taxon>Ixodoidea</taxon>
        <taxon>Ixodidae</taxon>
        <taxon>Ixodinae</taxon>
        <taxon>Ixodes</taxon>
    </lineage>
</organism>
<dbReference type="InterPro" id="IPR040676">
    <property type="entry name" value="DUF5641"/>
</dbReference>
<dbReference type="EMBL" id="GEGO01004730">
    <property type="protein sequence ID" value="JAR90674.1"/>
    <property type="molecule type" value="Transcribed_RNA"/>
</dbReference>
<dbReference type="SUPFAM" id="SSF57756">
    <property type="entry name" value="Retrovirus zinc finger-like domains"/>
    <property type="match status" value="1"/>
</dbReference>
<dbReference type="Pfam" id="PF05380">
    <property type="entry name" value="Peptidase_A17"/>
    <property type="match status" value="1"/>
</dbReference>
<dbReference type="PROSITE" id="PS50158">
    <property type="entry name" value="ZF_CCHC"/>
    <property type="match status" value="1"/>
</dbReference>
<dbReference type="Gene3D" id="3.10.10.10">
    <property type="entry name" value="HIV Type 1 Reverse Transcriptase, subunit A, domain 1"/>
    <property type="match status" value="1"/>
</dbReference>
<dbReference type="SUPFAM" id="SSF56672">
    <property type="entry name" value="DNA/RNA polymerases"/>
    <property type="match status" value="1"/>
</dbReference>
<dbReference type="Pfam" id="PF00078">
    <property type="entry name" value="RVT_1"/>
    <property type="match status" value="1"/>
</dbReference>
<dbReference type="InterPro" id="IPR001878">
    <property type="entry name" value="Znf_CCHC"/>
</dbReference>
<dbReference type="PROSITE" id="PS50994">
    <property type="entry name" value="INTEGRASE"/>
    <property type="match status" value="1"/>
</dbReference>
<dbReference type="GO" id="GO:0042575">
    <property type="term" value="C:DNA polymerase complex"/>
    <property type="evidence" value="ECO:0007669"/>
    <property type="project" value="UniProtKB-ARBA"/>
</dbReference>
<dbReference type="InterPro" id="IPR036397">
    <property type="entry name" value="RNaseH_sf"/>
</dbReference>
<dbReference type="Gene3D" id="1.10.340.70">
    <property type="match status" value="1"/>
</dbReference>
<dbReference type="InterPro" id="IPR000477">
    <property type="entry name" value="RT_dom"/>
</dbReference>
<feature type="region of interest" description="Disordered" evidence="2">
    <location>
        <begin position="139"/>
        <end position="171"/>
    </location>
</feature>
<dbReference type="PROSITE" id="PS51011">
    <property type="entry name" value="ARID"/>
    <property type="match status" value="1"/>
</dbReference>
<dbReference type="InterPro" id="IPR008042">
    <property type="entry name" value="Retrotrans_Pao"/>
</dbReference>
<feature type="region of interest" description="Disordered" evidence="2">
    <location>
        <begin position="101"/>
        <end position="121"/>
    </location>
</feature>
<feature type="domain" description="Integrase catalytic" evidence="4">
    <location>
        <begin position="1281"/>
        <end position="1467"/>
    </location>
</feature>
<protein>
    <submittedName>
        <fullName evidence="6">Putative transposable element</fullName>
    </submittedName>
</protein>
<dbReference type="InterPro" id="IPR012337">
    <property type="entry name" value="RNaseH-like_sf"/>
</dbReference>